<feature type="compositionally biased region" description="Pro residues" evidence="3">
    <location>
        <begin position="346"/>
        <end position="357"/>
    </location>
</feature>
<dbReference type="InterPro" id="IPR004088">
    <property type="entry name" value="KH_dom_type_1"/>
</dbReference>
<evidence type="ECO:0000256" key="3">
    <source>
        <dbReference type="SAM" id="MobiDB-lite"/>
    </source>
</evidence>
<reference evidence="5 7" key="2">
    <citation type="submission" date="2018-11" db="EMBL/GenBank/DDBJ databases">
        <authorList>
            <consortium name="Pathogen Informatics"/>
        </authorList>
    </citation>
    <scope>NUCLEOTIDE SEQUENCE [LARGE SCALE GENOMIC DNA]</scope>
</reference>
<feature type="region of interest" description="Disordered" evidence="3">
    <location>
        <begin position="308"/>
        <end position="364"/>
    </location>
</feature>
<feature type="domain" description="K Homology" evidence="4">
    <location>
        <begin position="136"/>
        <end position="208"/>
    </location>
</feature>
<feature type="compositionally biased region" description="Basic and acidic residues" evidence="3">
    <location>
        <begin position="1"/>
        <end position="15"/>
    </location>
</feature>
<evidence type="ECO:0000259" key="4">
    <source>
        <dbReference type="SMART" id="SM00322"/>
    </source>
</evidence>
<dbReference type="OrthoDB" id="442947at2759"/>
<organism evidence="9">
    <name type="scientific">Hymenolepis diminuta</name>
    <name type="common">Rat tapeworm</name>
    <dbReference type="NCBI Taxonomy" id="6216"/>
    <lineage>
        <taxon>Eukaryota</taxon>
        <taxon>Metazoa</taxon>
        <taxon>Spiralia</taxon>
        <taxon>Lophotrochozoa</taxon>
        <taxon>Platyhelminthes</taxon>
        <taxon>Cestoda</taxon>
        <taxon>Eucestoda</taxon>
        <taxon>Cyclophyllidea</taxon>
        <taxon>Hymenolepididae</taxon>
        <taxon>Hymenolepis</taxon>
    </lineage>
</organism>
<feature type="compositionally biased region" description="Gly residues" evidence="3">
    <location>
        <begin position="328"/>
        <end position="339"/>
    </location>
</feature>
<dbReference type="EMBL" id="CABIJS010000543">
    <property type="protein sequence ID" value="VUZ53008.1"/>
    <property type="molecule type" value="Genomic_DNA"/>
</dbReference>
<dbReference type="SMART" id="SM00322">
    <property type="entry name" value="KH"/>
    <property type="match status" value="2"/>
</dbReference>
<reference evidence="6 8" key="3">
    <citation type="submission" date="2019-07" db="EMBL/GenBank/DDBJ databases">
        <authorList>
            <person name="Jastrzebski P J."/>
            <person name="Paukszto L."/>
            <person name="Jastrzebski P J."/>
        </authorList>
    </citation>
    <scope>NUCLEOTIDE SEQUENCE [LARGE SCALE GENOMIC DNA]</scope>
    <source>
        <strain evidence="6 8">WMS-il1</strain>
    </source>
</reference>
<feature type="domain" description="K Homology" evidence="4">
    <location>
        <begin position="24"/>
        <end position="92"/>
    </location>
</feature>
<dbReference type="Proteomes" id="UP000321570">
    <property type="component" value="Unassembled WGS sequence"/>
</dbReference>
<dbReference type="WBParaSite" id="HDID_0000339601-mRNA-1">
    <property type="protein sequence ID" value="HDID_0000339601-mRNA-1"/>
    <property type="gene ID" value="HDID_0000339601"/>
</dbReference>
<dbReference type="GO" id="GO:0003723">
    <property type="term" value="F:RNA binding"/>
    <property type="evidence" value="ECO:0007669"/>
    <property type="project" value="UniProtKB-UniRule"/>
</dbReference>
<dbReference type="CDD" id="cd22432">
    <property type="entry name" value="KH-I_HNRNPK_rpt1"/>
    <property type="match status" value="1"/>
</dbReference>
<feature type="region of interest" description="Disordered" evidence="3">
    <location>
        <begin position="1"/>
        <end position="25"/>
    </location>
</feature>
<dbReference type="STRING" id="6216.A0A0R3SF11"/>
<dbReference type="Proteomes" id="UP000274504">
    <property type="component" value="Unassembled WGS sequence"/>
</dbReference>
<dbReference type="EMBL" id="UYSG01001018">
    <property type="protein sequence ID" value="VDL31735.1"/>
    <property type="molecule type" value="Genomic_DNA"/>
</dbReference>
<sequence>MMKREGRDLDGDQPPKKMQKIENSGPTVRFLIPARAAGLIIGRGGENIKRIRNQFSVQLHIPDSRSTERVFTIEGDLDKICDVWRDILPKIKEIISAKLSDPKVIMGQQRTQRRKWNQSGDGDQQDGDNKDDTDDKMVDIRVLIHQSIAGFIIGKGGEKIRDMKQKHQMRVIKVYQMLAPGSTDRVVQLIAESENAIQCLHEIISVAEKMQVRNPVENYDPANFSEPDALTYGGWLSPEGLKALSQGMPIGGGGVMNNGNAPNQYMGPGGPQQYIRPPPSGVYLPGPPQFQQQSPQRGMPQQMYQQFAPRGSMPQSPMRPQQPWGSYPDGGGNGYGNANGGFQQQPQPPMPVAPPQTPMGANQQQQMVSPMMGYNNTSNSGAMYGGMGQMNSPPRGVYNMPPQQQQGVPQPNANTQMYRINAPPAAGQIMNNNSNMGTVQPMPAQQFYGVPPPPASNGAPMMPPPYGYPMGGPGPVPAPTIPTVSVMCAGGVPAPGVYPPGGPW</sequence>
<keyword evidence="8" id="KW-1185">Reference proteome</keyword>
<dbReference type="Gene3D" id="3.30.1370.10">
    <property type="entry name" value="K Homology domain, type 1"/>
    <property type="match status" value="2"/>
</dbReference>
<dbReference type="PROSITE" id="PS50084">
    <property type="entry name" value="KH_TYPE_1"/>
    <property type="match status" value="2"/>
</dbReference>
<dbReference type="InterPro" id="IPR036612">
    <property type="entry name" value="KH_dom_type_1_sf"/>
</dbReference>
<name>A0A0R3SF11_HYMDI</name>
<dbReference type="InterPro" id="IPR004087">
    <property type="entry name" value="KH_dom"/>
</dbReference>
<protein>
    <submittedName>
        <fullName evidence="9">Heterogeneous nuclear ribonucleoprotein K</fullName>
    </submittedName>
</protein>
<dbReference type="SUPFAM" id="SSF54791">
    <property type="entry name" value="Eukaryotic type KH-domain (KH-domain type I)"/>
    <property type="match status" value="2"/>
</dbReference>
<reference evidence="9" key="1">
    <citation type="submission" date="2017-02" db="UniProtKB">
        <authorList>
            <consortium name="WormBaseParasite"/>
        </authorList>
    </citation>
    <scope>IDENTIFICATION</scope>
</reference>
<proteinExistence type="predicted"/>
<feature type="region of interest" description="Disordered" evidence="3">
    <location>
        <begin position="106"/>
        <end position="134"/>
    </location>
</feature>
<evidence type="ECO:0000256" key="1">
    <source>
        <dbReference type="ARBA" id="ARBA00022737"/>
    </source>
</evidence>
<evidence type="ECO:0000313" key="7">
    <source>
        <dbReference type="Proteomes" id="UP000274504"/>
    </source>
</evidence>
<evidence type="ECO:0000313" key="9">
    <source>
        <dbReference type="WBParaSite" id="HDID_0000339601-mRNA-1"/>
    </source>
</evidence>
<accession>A0A0R3SF11</accession>
<gene>
    <name evidence="5" type="ORF">HDID_LOCUS3394</name>
    <name evidence="6" type="ORF">WMSIL1_LOCUS11363</name>
</gene>
<evidence type="ECO:0000256" key="2">
    <source>
        <dbReference type="PROSITE-ProRule" id="PRU00117"/>
    </source>
</evidence>
<dbReference type="PANTHER" id="PTHR10288">
    <property type="entry name" value="KH DOMAIN CONTAINING RNA BINDING PROTEIN"/>
    <property type="match status" value="1"/>
</dbReference>
<keyword evidence="1" id="KW-0677">Repeat</keyword>
<keyword evidence="2" id="KW-0694">RNA-binding</keyword>
<dbReference type="AlphaFoldDB" id="A0A0R3SF11"/>
<dbReference type="Pfam" id="PF00013">
    <property type="entry name" value="KH_1"/>
    <property type="match status" value="2"/>
</dbReference>
<feature type="compositionally biased region" description="Low complexity" evidence="3">
    <location>
        <begin position="312"/>
        <end position="323"/>
    </location>
</feature>
<evidence type="ECO:0000313" key="5">
    <source>
        <dbReference type="EMBL" id="VDL31735.1"/>
    </source>
</evidence>
<evidence type="ECO:0000313" key="8">
    <source>
        <dbReference type="Proteomes" id="UP000321570"/>
    </source>
</evidence>
<evidence type="ECO:0000313" key="6">
    <source>
        <dbReference type="EMBL" id="VUZ53008.1"/>
    </source>
</evidence>